<evidence type="ECO:0000256" key="1">
    <source>
        <dbReference type="ARBA" id="ARBA00000085"/>
    </source>
</evidence>
<evidence type="ECO:0000256" key="6">
    <source>
        <dbReference type="ARBA" id="ARBA00023015"/>
    </source>
</evidence>
<evidence type="ECO:0000256" key="9">
    <source>
        <dbReference type="SAM" id="MobiDB-lite"/>
    </source>
</evidence>
<evidence type="ECO:0000259" key="10">
    <source>
        <dbReference type="PROSITE" id="PS01124"/>
    </source>
</evidence>
<name>A0ABS5GF60_9BRAD</name>
<keyword evidence="5" id="KW-0418">Kinase</keyword>
<dbReference type="PROSITE" id="PS00041">
    <property type="entry name" value="HTH_ARAC_FAMILY_1"/>
    <property type="match status" value="1"/>
</dbReference>
<dbReference type="Pfam" id="PF08447">
    <property type="entry name" value="PAS_3"/>
    <property type="match status" value="2"/>
</dbReference>
<evidence type="ECO:0000256" key="7">
    <source>
        <dbReference type="ARBA" id="ARBA00023125"/>
    </source>
</evidence>
<keyword evidence="3" id="KW-0597">Phosphoprotein</keyword>
<evidence type="ECO:0000259" key="12">
    <source>
        <dbReference type="PROSITE" id="PS50113"/>
    </source>
</evidence>
<keyword evidence="7" id="KW-0238">DNA-binding</keyword>
<dbReference type="SUPFAM" id="SSF55785">
    <property type="entry name" value="PYP-like sensor domain (PAS domain)"/>
    <property type="match status" value="2"/>
</dbReference>
<dbReference type="PRINTS" id="PR00032">
    <property type="entry name" value="HTHARAC"/>
</dbReference>
<sequence>MPGKDIAEIIAIPRLFLDSLGIGISVVDSATGHIRFANAECCRIVGYTLEQLRTGGLTFFELTHPEDRERNRLQHERLLAGEVATYQLDKRYLRQDGSVVWARVIVNPIQDAADNVRWFCAVVEDITATRILEEQLAAAEKLAGLSTFNLIVEADDSKGEFPPTSLSSLSGMLCHVHPEDRNGLEQAIHRAISKRTGYTRDYRVLGEDGTMRWVRGMGTCVYSPSDGRTHLVGSTIDVTADHLARDSDIPMPIRRILEHIESNWSQKISIEQLATRYGVSPRTVYQHFAKSGISLAEKIKLTRLQHARRMLYDAKAGDTVTSIALRCGFSNPGHFAREYRKIYGETPSESLRRASLPPVARSEAASASPSR</sequence>
<feature type="domain" description="PAC" evidence="12">
    <location>
        <begin position="86"/>
        <end position="138"/>
    </location>
</feature>
<dbReference type="PANTHER" id="PTHR43304:SF1">
    <property type="entry name" value="PAC DOMAIN-CONTAINING PROTEIN"/>
    <property type="match status" value="1"/>
</dbReference>
<dbReference type="CDD" id="cd00130">
    <property type="entry name" value="PAS"/>
    <property type="match status" value="2"/>
</dbReference>
<dbReference type="InterPro" id="IPR009057">
    <property type="entry name" value="Homeodomain-like_sf"/>
</dbReference>
<dbReference type="SUPFAM" id="SSF46689">
    <property type="entry name" value="Homeodomain-like"/>
    <property type="match status" value="1"/>
</dbReference>
<dbReference type="InterPro" id="IPR018060">
    <property type="entry name" value="HTH_AraC"/>
</dbReference>
<dbReference type="PANTHER" id="PTHR43304">
    <property type="entry name" value="PHYTOCHROME-LIKE PROTEIN CPH1"/>
    <property type="match status" value="1"/>
</dbReference>
<feature type="region of interest" description="Disordered" evidence="9">
    <location>
        <begin position="351"/>
        <end position="371"/>
    </location>
</feature>
<dbReference type="PROSITE" id="PS01124">
    <property type="entry name" value="HTH_ARAC_FAMILY_2"/>
    <property type="match status" value="1"/>
</dbReference>
<evidence type="ECO:0000256" key="3">
    <source>
        <dbReference type="ARBA" id="ARBA00022553"/>
    </source>
</evidence>
<evidence type="ECO:0000259" key="11">
    <source>
        <dbReference type="PROSITE" id="PS50112"/>
    </source>
</evidence>
<dbReference type="InterPro" id="IPR001610">
    <property type="entry name" value="PAC"/>
</dbReference>
<dbReference type="PROSITE" id="PS50112">
    <property type="entry name" value="PAS"/>
    <property type="match status" value="1"/>
</dbReference>
<protein>
    <recommendedName>
        <fullName evidence="2">histidine kinase</fullName>
        <ecNumber evidence="2">2.7.13.3</ecNumber>
    </recommendedName>
</protein>
<reference evidence="14" key="1">
    <citation type="journal article" date="2021" name="ISME J.">
        <title>Evolutionary origin and ecological implication of a unique nif island in free-living Bradyrhizobium lineages.</title>
        <authorList>
            <person name="Tao J."/>
        </authorList>
    </citation>
    <scope>NUCLEOTIDE SEQUENCE [LARGE SCALE GENOMIC DNA]</scope>
    <source>
        <strain evidence="14">SZCCT0094</strain>
    </source>
</reference>
<organism evidence="13 14">
    <name type="scientific">Bradyrhizobium denitrificans</name>
    <dbReference type="NCBI Taxonomy" id="2734912"/>
    <lineage>
        <taxon>Bacteria</taxon>
        <taxon>Pseudomonadati</taxon>
        <taxon>Pseudomonadota</taxon>
        <taxon>Alphaproteobacteria</taxon>
        <taxon>Hyphomicrobiales</taxon>
        <taxon>Nitrobacteraceae</taxon>
        <taxon>Bradyrhizobium</taxon>
    </lineage>
</organism>
<keyword evidence="6" id="KW-0805">Transcription regulation</keyword>
<dbReference type="SMART" id="SM00342">
    <property type="entry name" value="HTH_ARAC"/>
    <property type="match status" value="1"/>
</dbReference>
<gene>
    <name evidence="13" type="ORF">JQ619_29845</name>
</gene>
<dbReference type="InterPro" id="IPR013655">
    <property type="entry name" value="PAS_fold_3"/>
</dbReference>
<dbReference type="RefSeq" id="WP_172241440.1">
    <property type="nucleotide sequence ID" value="NZ_JABFDP010000032.1"/>
</dbReference>
<dbReference type="InterPro" id="IPR000700">
    <property type="entry name" value="PAS-assoc_C"/>
</dbReference>
<dbReference type="EC" id="2.7.13.3" evidence="2"/>
<dbReference type="NCBIfam" id="TIGR00229">
    <property type="entry name" value="sensory_box"/>
    <property type="match status" value="2"/>
</dbReference>
<dbReference type="Gene3D" id="3.30.450.20">
    <property type="entry name" value="PAS domain"/>
    <property type="match status" value="2"/>
</dbReference>
<dbReference type="Proteomes" id="UP001314635">
    <property type="component" value="Unassembled WGS sequence"/>
</dbReference>
<comment type="catalytic activity">
    <reaction evidence="1">
        <text>ATP + protein L-histidine = ADP + protein N-phospho-L-histidine.</text>
        <dbReference type="EC" id="2.7.13.3"/>
    </reaction>
</comment>
<dbReference type="EMBL" id="JAFCLK010000035">
    <property type="protein sequence ID" value="MBR1139967.1"/>
    <property type="molecule type" value="Genomic_DNA"/>
</dbReference>
<keyword evidence="8" id="KW-0804">Transcription</keyword>
<dbReference type="InterPro" id="IPR018062">
    <property type="entry name" value="HTH_AraC-typ_CS"/>
</dbReference>
<dbReference type="InterPro" id="IPR035965">
    <property type="entry name" value="PAS-like_dom_sf"/>
</dbReference>
<comment type="caution">
    <text evidence="13">The sequence shown here is derived from an EMBL/GenBank/DDBJ whole genome shotgun (WGS) entry which is preliminary data.</text>
</comment>
<keyword evidence="4" id="KW-0808">Transferase</keyword>
<dbReference type="Pfam" id="PF12833">
    <property type="entry name" value="HTH_18"/>
    <property type="match status" value="1"/>
</dbReference>
<evidence type="ECO:0000256" key="2">
    <source>
        <dbReference type="ARBA" id="ARBA00012438"/>
    </source>
</evidence>
<dbReference type="SMART" id="SM00086">
    <property type="entry name" value="PAC"/>
    <property type="match status" value="2"/>
</dbReference>
<evidence type="ECO:0000256" key="8">
    <source>
        <dbReference type="ARBA" id="ARBA00023163"/>
    </source>
</evidence>
<evidence type="ECO:0000256" key="5">
    <source>
        <dbReference type="ARBA" id="ARBA00022777"/>
    </source>
</evidence>
<dbReference type="Gene3D" id="1.10.10.60">
    <property type="entry name" value="Homeodomain-like"/>
    <property type="match status" value="1"/>
</dbReference>
<accession>A0ABS5GF60</accession>
<dbReference type="InterPro" id="IPR052162">
    <property type="entry name" value="Sensor_kinase/Photoreceptor"/>
</dbReference>
<feature type="domain" description="HTH araC/xylS-type" evidence="10">
    <location>
        <begin position="254"/>
        <end position="353"/>
    </location>
</feature>
<proteinExistence type="predicted"/>
<dbReference type="InterPro" id="IPR020449">
    <property type="entry name" value="Tscrpt_reg_AraC-type_HTH"/>
</dbReference>
<evidence type="ECO:0000313" key="13">
    <source>
        <dbReference type="EMBL" id="MBR1139967.1"/>
    </source>
</evidence>
<keyword evidence="14" id="KW-1185">Reference proteome</keyword>
<feature type="compositionally biased region" description="Low complexity" evidence="9">
    <location>
        <begin position="357"/>
        <end position="371"/>
    </location>
</feature>
<evidence type="ECO:0000313" key="14">
    <source>
        <dbReference type="Proteomes" id="UP001314635"/>
    </source>
</evidence>
<dbReference type="PROSITE" id="PS50113">
    <property type="entry name" value="PAC"/>
    <property type="match status" value="1"/>
</dbReference>
<feature type="domain" description="PAS" evidence="11">
    <location>
        <begin position="17"/>
        <end position="82"/>
    </location>
</feature>
<dbReference type="InterPro" id="IPR000014">
    <property type="entry name" value="PAS"/>
</dbReference>
<evidence type="ECO:0000256" key="4">
    <source>
        <dbReference type="ARBA" id="ARBA00022679"/>
    </source>
</evidence>
<dbReference type="SMART" id="SM00091">
    <property type="entry name" value="PAS"/>
    <property type="match status" value="1"/>
</dbReference>